<gene>
    <name evidence="1" type="ORF">C1H46_027276</name>
</gene>
<evidence type="ECO:0000313" key="2">
    <source>
        <dbReference type="Proteomes" id="UP000315295"/>
    </source>
</evidence>
<dbReference type="AlphaFoldDB" id="A0A540LKY1"/>
<comment type="caution">
    <text evidence="1">The sequence shown here is derived from an EMBL/GenBank/DDBJ whole genome shotgun (WGS) entry which is preliminary data.</text>
</comment>
<reference evidence="1 2" key="1">
    <citation type="journal article" date="2019" name="G3 (Bethesda)">
        <title>Sequencing of a Wild Apple (Malus baccata) Genome Unravels the Differences Between Cultivated and Wild Apple Species Regarding Disease Resistance and Cold Tolerance.</title>
        <authorList>
            <person name="Chen X."/>
        </authorList>
    </citation>
    <scope>NUCLEOTIDE SEQUENCE [LARGE SCALE GENOMIC DNA]</scope>
    <source>
        <strain evidence="2">cv. Shandingzi</strain>
        <tissue evidence="1">Leaves</tissue>
    </source>
</reference>
<organism evidence="1 2">
    <name type="scientific">Malus baccata</name>
    <name type="common">Siberian crab apple</name>
    <name type="synonym">Pyrus baccata</name>
    <dbReference type="NCBI Taxonomy" id="106549"/>
    <lineage>
        <taxon>Eukaryota</taxon>
        <taxon>Viridiplantae</taxon>
        <taxon>Streptophyta</taxon>
        <taxon>Embryophyta</taxon>
        <taxon>Tracheophyta</taxon>
        <taxon>Spermatophyta</taxon>
        <taxon>Magnoliopsida</taxon>
        <taxon>eudicotyledons</taxon>
        <taxon>Gunneridae</taxon>
        <taxon>Pentapetalae</taxon>
        <taxon>rosids</taxon>
        <taxon>fabids</taxon>
        <taxon>Rosales</taxon>
        <taxon>Rosaceae</taxon>
        <taxon>Amygdaloideae</taxon>
        <taxon>Maleae</taxon>
        <taxon>Malus</taxon>
    </lineage>
</organism>
<proteinExistence type="predicted"/>
<dbReference type="Proteomes" id="UP000315295">
    <property type="component" value="Unassembled WGS sequence"/>
</dbReference>
<keyword evidence="2" id="KW-1185">Reference proteome</keyword>
<evidence type="ECO:0000313" key="1">
    <source>
        <dbReference type="EMBL" id="TQD87136.1"/>
    </source>
</evidence>
<sequence>MLLLESNSTSWNHRLKILMRVVEGMCYLQEGWPEVGYDLRTSSILLAMICLRDPYSSISFILATKHCRYHPQSFFSVDPDSNPPIQPFSGDPNANIPYHLHLHQNQETESEICITMEIVTGSRSIKLSSLKQATTDDLFIPLLNLSMVNNLGFFYFIL</sequence>
<protein>
    <submittedName>
        <fullName evidence="1">Uncharacterized protein</fullName>
    </submittedName>
</protein>
<dbReference type="EMBL" id="VIEB01000546">
    <property type="protein sequence ID" value="TQD87136.1"/>
    <property type="molecule type" value="Genomic_DNA"/>
</dbReference>
<name>A0A540LKY1_MALBA</name>
<accession>A0A540LKY1</accession>